<gene>
    <name evidence="4" type="ORF">g.16638</name>
</gene>
<feature type="domain" description="EGF-like" evidence="3">
    <location>
        <begin position="3"/>
        <end position="40"/>
    </location>
</feature>
<evidence type="ECO:0000313" key="4">
    <source>
        <dbReference type="EMBL" id="JAT80863.1"/>
    </source>
</evidence>
<proteinExistence type="predicted"/>
<dbReference type="GO" id="GO:0060070">
    <property type="term" value="P:canonical Wnt signaling pathway"/>
    <property type="evidence" value="ECO:0007669"/>
    <property type="project" value="TreeGrafter"/>
</dbReference>
<evidence type="ECO:0000256" key="2">
    <source>
        <dbReference type="ARBA" id="ARBA00022737"/>
    </source>
</evidence>
<dbReference type="InterPro" id="IPR050778">
    <property type="entry name" value="Cueball_EGF_LRP_Nidogen"/>
</dbReference>
<reference evidence="4" key="1">
    <citation type="submission" date="2015-09" db="EMBL/GenBank/DDBJ databases">
        <title>De novo assembly of Pectinophora gossypiella (Pink Bollworm) gut transcriptome.</title>
        <authorList>
            <person name="Tassone E.E."/>
        </authorList>
    </citation>
    <scope>NUCLEOTIDE SEQUENCE</scope>
</reference>
<dbReference type="InterPro" id="IPR000742">
    <property type="entry name" value="EGF"/>
</dbReference>
<dbReference type="EMBL" id="GDQN01010191">
    <property type="protein sequence ID" value="JAT80863.1"/>
    <property type="molecule type" value="Transcribed_RNA"/>
</dbReference>
<dbReference type="AlphaFoldDB" id="A0A1E1W1L6"/>
<accession>A0A1E1W1L6</accession>
<evidence type="ECO:0000256" key="1">
    <source>
        <dbReference type="ARBA" id="ARBA00022536"/>
    </source>
</evidence>
<dbReference type="PANTHER" id="PTHR46513">
    <property type="entry name" value="VITELLOGENIN RECEPTOR-LIKE PROTEIN-RELATED-RELATED"/>
    <property type="match status" value="1"/>
</dbReference>
<dbReference type="Gene3D" id="2.10.25.10">
    <property type="entry name" value="Laminin"/>
    <property type="match status" value="1"/>
</dbReference>
<keyword evidence="1" id="KW-0245">EGF-like domain</keyword>
<dbReference type="SMART" id="SM00181">
    <property type="entry name" value="EGF"/>
    <property type="match status" value="1"/>
</dbReference>
<dbReference type="GO" id="GO:0005886">
    <property type="term" value="C:plasma membrane"/>
    <property type="evidence" value="ECO:0007669"/>
    <property type="project" value="TreeGrafter"/>
</dbReference>
<feature type="non-terminal residue" evidence="4">
    <location>
        <position position="122"/>
    </location>
</feature>
<evidence type="ECO:0000259" key="3">
    <source>
        <dbReference type="SMART" id="SM00181"/>
    </source>
</evidence>
<dbReference type="GO" id="GO:0042813">
    <property type="term" value="F:Wnt receptor activity"/>
    <property type="evidence" value="ECO:0007669"/>
    <property type="project" value="TreeGrafter"/>
</dbReference>
<dbReference type="GO" id="GO:0017147">
    <property type="term" value="F:Wnt-protein binding"/>
    <property type="evidence" value="ECO:0007669"/>
    <property type="project" value="TreeGrafter"/>
</dbReference>
<feature type="non-terminal residue" evidence="4">
    <location>
        <position position="1"/>
    </location>
</feature>
<sequence length="122" mass="13283">ASPCRPDSCQHLCLLSPNKTAQYTCMCEPGYKLLPDGKCTIEDTAYLMVLKGSQIIDLATDGSGRAGQLASVVGVQGAVQLDYDRTGHMLYWLQSISGDSEDDENCTVYNMPYGGGKKEEFF</sequence>
<dbReference type="PANTHER" id="PTHR46513:SF13">
    <property type="entry name" value="EGF-LIKE DOMAIN-CONTAINING PROTEIN"/>
    <property type="match status" value="1"/>
</dbReference>
<dbReference type="OrthoDB" id="21182at2759"/>
<keyword evidence="2" id="KW-0677">Repeat</keyword>
<organism evidence="4">
    <name type="scientific">Pectinophora gossypiella</name>
    <name type="common">Cotton pink bollworm</name>
    <name type="synonym">Depressaria gossypiella</name>
    <dbReference type="NCBI Taxonomy" id="13191"/>
    <lineage>
        <taxon>Eukaryota</taxon>
        <taxon>Metazoa</taxon>
        <taxon>Ecdysozoa</taxon>
        <taxon>Arthropoda</taxon>
        <taxon>Hexapoda</taxon>
        <taxon>Insecta</taxon>
        <taxon>Pterygota</taxon>
        <taxon>Neoptera</taxon>
        <taxon>Endopterygota</taxon>
        <taxon>Lepidoptera</taxon>
        <taxon>Glossata</taxon>
        <taxon>Ditrysia</taxon>
        <taxon>Gelechioidea</taxon>
        <taxon>Gelechiidae</taxon>
        <taxon>Apatetrinae</taxon>
        <taxon>Pectinophora</taxon>
    </lineage>
</organism>
<name>A0A1E1W1L6_PECGO</name>
<protein>
    <recommendedName>
        <fullName evidence="3">EGF-like domain-containing protein</fullName>
    </recommendedName>
</protein>